<dbReference type="PIRSF" id="PIRSF002741">
    <property type="entry name" value="MppA"/>
    <property type="match status" value="1"/>
</dbReference>
<dbReference type="Proteomes" id="UP000006764">
    <property type="component" value="Chromosome"/>
</dbReference>
<dbReference type="OrthoDB" id="9803988at2"/>
<protein>
    <submittedName>
        <fullName evidence="4">Oligopeptide ABC transporter substrate-binding protein</fullName>
    </submittedName>
</protein>
<dbReference type="GO" id="GO:0015833">
    <property type="term" value="P:peptide transport"/>
    <property type="evidence" value="ECO:0007669"/>
    <property type="project" value="TreeGrafter"/>
</dbReference>
<feature type="chain" id="PRO_5002112034" evidence="2">
    <location>
        <begin position="20"/>
        <end position="596"/>
    </location>
</feature>
<dbReference type="HOGENOM" id="CLU_023171_0_0_6"/>
<evidence type="ECO:0000256" key="2">
    <source>
        <dbReference type="SAM" id="SignalP"/>
    </source>
</evidence>
<evidence type="ECO:0000313" key="4">
    <source>
        <dbReference type="EMBL" id="AJD48380.1"/>
    </source>
</evidence>
<dbReference type="RefSeq" id="WP_008735422.1">
    <property type="nucleotide sequence ID" value="NZ_CP004387.1"/>
</dbReference>
<evidence type="ECO:0000256" key="1">
    <source>
        <dbReference type="ARBA" id="ARBA00022729"/>
    </source>
</evidence>
<dbReference type="CDD" id="cd08497">
    <property type="entry name" value="MbnE-like"/>
    <property type="match status" value="1"/>
</dbReference>
<dbReference type="STRING" id="391936.S7S_09840"/>
<dbReference type="InterPro" id="IPR030678">
    <property type="entry name" value="Peptide/Ni-bd"/>
</dbReference>
<organism evidence="4 5">
    <name type="scientific">Isoalcanivorax pacificus W11-5</name>
    <dbReference type="NCBI Taxonomy" id="391936"/>
    <lineage>
        <taxon>Bacteria</taxon>
        <taxon>Pseudomonadati</taxon>
        <taxon>Pseudomonadota</taxon>
        <taxon>Gammaproteobacteria</taxon>
        <taxon>Oceanospirillales</taxon>
        <taxon>Alcanivoracaceae</taxon>
        <taxon>Isoalcanivorax</taxon>
    </lineage>
</organism>
<dbReference type="SUPFAM" id="SSF53850">
    <property type="entry name" value="Periplasmic binding protein-like II"/>
    <property type="match status" value="1"/>
</dbReference>
<dbReference type="AlphaFoldDB" id="A0A0B4XNN0"/>
<proteinExistence type="predicted"/>
<accession>A0A0B4XNN0</accession>
<dbReference type="KEGG" id="apac:S7S_09840"/>
<dbReference type="InterPro" id="IPR039424">
    <property type="entry name" value="SBP_5"/>
</dbReference>
<evidence type="ECO:0000313" key="5">
    <source>
        <dbReference type="Proteomes" id="UP000006764"/>
    </source>
</evidence>
<sequence>MRTLLYSIALCLFAVSAQAAPKYHAIAMYGTPKYPAEFPHFDYVNADAPKGGTLRRHVIGTFDSLNPFIPRGTPAGGIAYLYDTLTTASQDEPFTQYGLLAEFIEMPEDRSWVIYHLRKEARFADGEPVTADDVVFSFNTLVEKGSPFYSFYYGDVEKVEALDRQRVKFTFKPGDNRELALIVGQLQVLPAHYWKDRDFSRGSLEAPLGSGPYRISSAEPGKRVVYERRADYWGKNLPVNRGQYNFDRITLEYFLDDTVALEAFKAGRYDMRLENIAANWATGYQGPALNRGDYVLETFQHSLPTGMQGFVYNLRRPLFQDRTLRKALAYALDFEWTNQNIFHGQYRRTRSYFQNSELAATGLPSEDELKLLTPLRDKLPPEVFTQAYAPPSSDGSGRPRQNLLTAQKLLQEAGYTVRDNQLYTPDNQPVRFEILIDNPTWERIAMPFARNLRAIGVHTEVRRVDQPQYVERMRNFDFDMVVNVFPQSNSPGNEQRDFWHSSAAGRPDSRNIIGLQDPAIDTLVDAVISARSREALITSTRALDRALQWGYYVIPNWNLDYFRVAYSKHLAHPARNAPYGLPLDAWWDKRSTRDAE</sequence>
<gene>
    <name evidence="4" type="ORF">S7S_09840</name>
</gene>
<dbReference type="Pfam" id="PF00496">
    <property type="entry name" value="SBP_bac_5"/>
    <property type="match status" value="1"/>
</dbReference>
<keyword evidence="1 2" id="KW-0732">Signal</keyword>
<dbReference type="EMBL" id="CP004387">
    <property type="protein sequence ID" value="AJD48380.1"/>
    <property type="molecule type" value="Genomic_DNA"/>
</dbReference>
<dbReference type="GO" id="GO:0030288">
    <property type="term" value="C:outer membrane-bounded periplasmic space"/>
    <property type="evidence" value="ECO:0007669"/>
    <property type="project" value="TreeGrafter"/>
</dbReference>
<feature type="domain" description="Solute-binding protein family 5" evidence="3">
    <location>
        <begin position="98"/>
        <end position="502"/>
    </location>
</feature>
<dbReference type="GO" id="GO:1904680">
    <property type="term" value="F:peptide transmembrane transporter activity"/>
    <property type="evidence" value="ECO:0007669"/>
    <property type="project" value="TreeGrafter"/>
</dbReference>
<reference evidence="4 5" key="1">
    <citation type="journal article" date="2012" name="J. Bacteriol.">
        <title>Genome sequence of an alkane-degrading bacterium, Alcanivorax pacificus type strain W11-5, isolated from deep sea sediment.</title>
        <authorList>
            <person name="Lai Q."/>
            <person name="Shao Z."/>
        </authorList>
    </citation>
    <scope>NUCLEOTIDE SEQUENCE [LARGE SCALE GENOMIC DNA]</scope>
    <source>
        <strain evidence="4 5">W11-5</strain>
    </source>
</reference>
<feature type="signal peptide" evidence="2">
    <location>
        <begin position="1"/>
        <end position="19"/>
    </location>
</feature>
<name>A0A0B4XNN0_9GAMM</name>
<dbReference type="FunFam" id="3.10.105.10:FF:000005">
    <property type="entry name" value="ABC transporter substrate-binding protein"/>
    <property type="match status" value="1"/>
</dbReference>
<dbReference type="PANTHER" id="PTHR30290:SF64">
    <property type="entry name" value="ABC TRANSPORTER PERIPLASMIC BINDING PROTEIN"/>
    <property type="match status" value="1"/>
</dbReference>
<dbReference type="InterPro" id="IPR000914">
    <property type="entry name" value="SBP_5_dom"/>
</dbReference>
<keyword evidence="5" id="KW-1185">Reference proteome</keyword>
<dbReference type="Gene3D" id="3.40.190.10">
    <property type="entry name" value="Periplasmic binding protein-like II"/>
    <property type="match status" value="1"/>
</dbReference>
<evidence type="ECO:0000259" key="3">
    <source>
        <dbReference type="Pfam" id="PF00496"/>
    </source>
</evidence>
<dbReference type="GO" id="GO:0043190">
    <property type="term" value="C:ATP-binding cassette (ABC) transporter complex"/>
    <property type="evidence" value="ECO:0007669"/>
    <property type="project" value="InterPro"/>
</dbReference>
<dbReference type="Gene3D" id="3.10.105.10">
    <property type="entry name" value="Dipeptide-binding Protein, Domain 3"/>
    <property type="match status" value="1"/>
</dbReference>
<dbReference type="GO" id="GO:0042884">
    <property type="term" value="P:microcin transport"/>
    <property type="evidence" value="ECO:0007669"/>
    <property type="project" value="TreeGrafter"/>
</dbReference>
<dbReference type="PANTHER" id="PTHR30290">
    <property type="entry name" value="PERIPLASMIC BINDING COMPONENT OF ABC TRANSPORTER"/>
    <property type="match status" value="1"/>
</dbReference>